<dbReference type="CDD" id="cd06848">
    <property type="entry name" value="GCS_H"/>
    <property type="match status" value="1"/>
</dbReference>
<dbReference type="Gene3D" id="2.40.50.100">
    <property type="match status" value="1"/>
</dbReference>
<proteinExistence type="inferred from homology"/>
<dbReference type="InterPro" id="IPR033753">
    <property type="entry name" value="GCV_H/Fam206"/>
</dbReference>
<evidence type="ECO:0000256" key="1">
    <source>
        <dbReference type="ARBA" id="ARBA00009249"/>
    </source>
</evidence>
<evidence type="ECO:0000259" key="3">
    <source>
        <dbReference type="PROSITE" id="PS50968"/>
    </source>
</evidence>
<comment type="similarity">
    <text evidence="1">Belongs to the GcvH family.</text>
</comment>
<dbReference type="PANTHER" id="PTHR11715:SF3">
    <property type="entry name" value="GLYCINE CLEAVAGE SYSTEM H PROTEIN-RELATED"/>
    <property type="match status" value="1"/>
</dbReference>
<organism evidence="4">
    <name type="scientific">marine sediment metagenome</name>
    <dbReference type="NCBI Taxonomy" id="412755"/>
    <lineage>
        <taxon>unclassified sequences</taxon>
        <taxon>metagenomes</taxon>
        <taxon>ecological metagenomes</taxon>
    </lineage>
</organism>
<dbReference type="Pfam" id="PF01597">
    <property type="entry name" value="GCV_H"/>
    <property type="match status" value="1"/>
</dbReference>
<evidence type="ECO:0000313" key="4">
    <source>
        <dbReference type="EMBL" id="KKL99456.1"/>
    </source>
</evidence>
<dbReference type="InterPro" id="IPR003016">
    <property type="entry name" value="2-oxoA_DH_lipoyl-BS"/>
</dbReference>
<sequence>MDFIKIDNYEIATDRSYLTSHEWVKELPDGTWMMGISDYAQKMLREISYVQFEDVNEDFDAKDVIVVVEALKATGDIYAPFDCTLIEVNEVLEDSPELVTDSPYEKGYLIKIKPRSDDRSSLLSPQKYADLVTDELAEF</sequence>
<dbReference type="SUPFAM" id="SSF51230">
    <property type="entry name" value="Single hybrid motif"/>
    <property type="match status" value="1"/>
</dbReference>
<keyword evidence="2" id="KW-0450">Lipoyl</keyword>
<dbReference type="AlphaFoldDB" id="A0A0F9H8Y5"/>
<dbReference type="PROSITE" id="PS00189">
    <property type="entry name" value="LIPOYL"/>
    <property type="match status" value="1"/>
</dbReference>
<dbReference type="PANTHER" id="PTHR11715">
    <property type="entry name" value="GLYCINE CLEAVAGE SYSTEM H PROTEIN"/>
    <property type="match status" value="1"/>
</dbReference>
<feature type="domain" description="Lipoyl-binding" evidence="3">
    <location>
        <begin position="31"/>
        <end position="113"/>
    </location>
</feature>
<comment type="caution">
    <text evidence="4">The sequence shown here is derived from an EMBL/GenBank/DDBJ whole genome shotgun (WGS) entry which is preliminary data.</text>
</comment>
<dbReference type="NCBIfam" id="NF002270">
    <property type="entry name" value="PRK01202.1"/>
    <property type="match status" value="1"/>
</dbReference>
<dbReference type="InterPro" id="IPR002930">
    <property type="entry name" value="GCV_H"/>
</dbReference>
<dbReference type="GO" id="GO:0005737">
    <property type="term" value="C:cytoplasm"/>
    <property type="evidence" value="ECO:0007669"/>
    <property type="project" value="TreeGrafter"/>
</dbReference>
<dbReference type="InterPro" id="IPR011053">
    <property type="entry name" value="Single_hybrid_motif"/>
</dbReference>
<gene>
    <name evidence="4" type="ORF">LCGC14_1814220</name>
</gene>
<dbReference type="GO" id="GO:0009249">
    <property type="term" value="P:protein lipoylation"/>
    <property type="evidence" value="ECO:0007669"/>
    <property type="project" value="TreeGrafter"/>
</dbReference>
<dbReference type="InterPro" id="IPR000089">
    <property type="entry name" value="Biotin_lipoyl"/>
</dbReference>
<dbReference type="GO" id="GO:0005960">
    <property type="term" value="C:glycine cleavage complex"/>
    <property type="evidence" value="ECO:0007669"/>
    <property type="project" value="InterPro"/>
</dbReference>
<reference evidence="4" key="1">
    <citation type="journal article" date="2015" name="Nature">
        <title>Complex archaea that bridge the gap between prokaryotes and eukaryotes.</title>
        <authorList>
            <person name="Spang A."/>
            <person name="Saw J.H."/>
            <person name="Jorgensen S.L."/>
            <person name="Zaremba-Niedzwiedzka K."/>
            <person name="Martijn J."/>
            <person name="Lind A.E."/>
            <person name="van Eijk R."/>
            <person name="Schleper C."/>
            <person name="Guy L."/>
            <person name="Ettema T.J."/>
        </authorList>
    </citation>
    <scope>NUCLEOTIDE SEQUENCE</scope>
</reference>
<dbReference type="EMBL" id="LAZR01017673">
    <property type="protein sequence ID" value="KKL99456.1"/>
    <property type="molecule type" value="Genomic_DNA"/>
</dbReference>
<evidence type="ECO:0000256" key="2">
    <source>
        <dbReference type="ARBA" id="ARBA00022823"/>
    </source>
</evidence>
<dbReference type="GO" id="GO:0019464">
    <property type="term" value="P:glycine decarboxylation via glycine cleavage system"/>
    <property type="evidence" value="ECO:0007669"/>
    <property type="project" value="InterPro"/>
</dbReference>
<name>A0A0F9H8Y5_9ZZZZ</name>
<dbReference type="PROSITE" id="PS50968">
    <property type="entry name" value="BIOTINYL_LIPOYL"/>
    <property type="match status" value="1"/>
</dbReference>
<protein>
    <recommendedName>
        <fullName evidence="3">Lipoyl-binding domain-containing protein</fullName>
    </recommendedName>
</protein>
<accession>A0A0F9H8Y5</accession>